<feature type="region of interest" description="Disordered" evidence="3">
    <location>
        <begin position="80"/>
        <end position="111"/>
    </location>
</feature>
<protein>
    <submittedName>
        <fullName evidence="4">Uncharacterized protein</fullName>
    </submittedName>
</protein>
<dbReference type="InterPro" id="IPR013126">
    <property type="entry name" value="Hsp_70_fam"/>
</dbReference>
<keyword evidence="1" id="KW-0547">Nucleotide-binding</keyword>
<dbReference type="Proteomes" id="UP001556367">
    <property type="component" value="Unassembled WGS sequence"/>
</dbReference>
<keyword evidence="2" id="KW-0067">ATP-binding</keyword>
<evidence type="ECO:0000256" key="2">
    <source>
        <dbReference type="ARBA" id="ARBA00022840"/>
    </source>
</evidence>
<evidence type="ECO:0000256" key="3">
    <source>
        <dbReference type="SAM" id="MobiDB-lite"/>
    </source>
</evidence>
<dbReference type="EMBL" id="JASNQZ010000006">
    <property type="protein sequence ID" value="KAL0957179.1"/>
    <property type="molecule type" value="Genomic_DNA"/>
</dbReference>
<proteinExistence type="predicted"/>
<keyword evidence="5" id="KW-1185">Reference proteome</keyword>
<comment type="caution">
    <text evidence="4">The sequence shown here is derived from an EMBL/GenBank/DDBJ whole genome shotgun (WGS) entry which is preliminary data.</text>
</comment>
<accession>A0ABR3JMY8</accession>
<evidence type="ECO:0000313" key="4">
    <source>
        <dbReference type="EMBL" id="KAL0957179.1"/>
    </source>
</evidence>
<feature type="compositionally biased region" description="Low complexity" evidence="3">
    <location>
        <begin position="88"/>
        <end position="100"/>
    </location>
</feature>
<reference evidence="5" key="1">
    <citation type="submission" date="2024-06" db="EMBL/GenBank/DDBJ databases">
        <title>Multi-omics analyses provide insights into the biosynthesis of the anticancer antibiotic pleurotin in Hohenbuehelia grisea.</title>
        <authorList>
            <person name="Weaver J.A."/>
            <person name="Alberti F."/>
        </authorList>
    </citation>
    <scope>NUCLEOTIDE SEQUENCE [LARGE SCALE GENOMIC DNA]</scope>
    <source>
        <strain evidence="5">T-177</strain>
    </source>
</reference>
<gene>
    <name evidence="4" type="ORF">HGRIS_003271</name>
</gene>
<evidence type="ECO:0000256" key="1">
    <source>
        <dbReference type="ARBA" id="ARBA00022741"/>
    </source>
</evidence>
<organism evidence="4 5">
    <name type="scientific">Hohenbuehelia grisea</name>
    <dbReference type="NCBI Taxonomy" id="104357"/>
    <lineage>
        <taxon>Eukaryota</taxon>
        <taxon>Fungi</taxon>
        <taxon>Dikarya</taxon>
        <taxon>Basidiomycota</taxon>
        <taxon>Agaricomycotina</taxon>
        <taxon>Agaricomycetes</taxon>
        <taxon>Agaricomycetidae</taxon>
        <taxon>Agaricales</taxon>
        <taxon>Pleurotineae</taxon>
        <taxon>Pleurotaceae</taxon>
        <taxon>Hohenbuehelia</taxon>
    </lineage>
</organism>
<sequence length="111" mass="12095">MHRRRRPLLGLPRREGHIRLCPYPYLLQQRSAPGHQGCGTIVGLTVLRIINKPAASYGLNKKGGESQIIAYDGGMGSDVTTNLHAGASSSVSRRPNSMSSHQNLHQNQGLQ</sequence>
<feature type="compositionally biased region" description="Polar residues" evidence="3">
    <location>
        <begin position="101"/>
        <end position="111"/>
    </location>
</feature>
<evidence type="ECO:0000313" key="5">
    <source>
        <dbReference type="Proteomes" id="UP001556367"/>
    </source>
</evidence>
<name>A0ABR3JMY8_9AGAR</name>
<dbReference type="Pfam" id="PF00012">
    <property type="entry name" value="HSP70"/>
    <property type="match status" value="1"/>
</dbReference>